<evidence type="ECO:0000313" key="4">
    <source>
        <dbReference type="Proteomes" id="UP000054302"/>
    </source>
</evidence>
<dbReference type="AlphaFoldDB" id="A0A0D1XQL8"/>
<dbReference type="VEuPathDB" id="FungiDB:PV10_07706"/>
<gene>
    <name evidence="3" type="ORF">PV10_07706</name>
</gene>
<keyword evidence="2" id="KW-0812">Transmembrane</keyword>
<feature type="transmembrane region" description="Helical" evidence="2">
    <location>
        <begin position="240"/>
        <end position="260"/>
    </location>
</feature>
<sequence length="420" mass="46958">MPVTCHNANIIDFQLFPRIAKLFSIKPCLSLSIFSLSSSLVLCRLASSSTLTSRQLQLRMSTKVQNEKPLHEPGPSSVQASHDILSDQEKKVNDSLLSPPNPDPSGVDTASNITTLTTTPLVPETETSLTRFNSVTARDGRHLQGPPELPFNLRHHKRALFIFTFLCLAECCFVPIAFYYGFSQGTNVRSGIYFAIITSLFGFVSGYEVGIRGWRLVQKSDEFRPLYGAARWGFDSAQHVMAMPLTVMTIILIIFSIPHYPNVKALALPMPVGMINFGAIFLINGVAAQRGWRLMRFRISSHVKNSICPPLTFSMMEDICAVDGRGGKRYRQAAMARYNASPRFRALMLQLLWFWSISAIVVGAAIIAAIWLTTDDIAYGVGWGAPNVWAGIWIWITVLWVQRSLRIEKETWLSDRSRPV</sequence>
<dbReference type="HOGENOM" id="CLU_038384_0_0_1"/>
<evidence type="ECO:0000313" key="3">
    <source>
        <dbReference type="EMBL" id="KIV90396.1"/>
    </source>
</evidence>
<dbReference type="PANTHER" id="PTHR42024:SF1">
    <property type="entry name" value="AMINO ACID PERMEASE_ SLC12A DOMAIN-CONTAINING PROTEIN"/>
    <property type="match status" value="1"/>
</dbReference>
<reference evidence="3 4" key="1">
    <citation type="submission" date="2015-01" db="EMBL/GenBank/DDBJ databases">
        <title>The Genome Sequence of Exophiala mesophila CBS40295.</title>
        <authorList>
            <consortium name="The Broad Institute Genomics Platform"/>
            <person name="Cuomo C."/>
            <person name="de Hoog S."/>
            <person name="Gorbushina A."/>
            <person name="Stielow B."/>
            <person name="Teixiera M."/>
            <person name="Abouelleil A."/>
            <person name="Chapman S.B."/>
            <person name="Priest M."/>
            <person name="Young S.K."/>
            <person name="Wortman J."/>
            <person name="Nusbaum C."/>
            <person name="Birren B."/>
        </authorList>
    </citation>
    <scope>NUCLEOTIDE SEQUENCE [LARGE SCALE GENOMIC DNA]</scope>
    <source>
        <strain evidence="3 4">CBS 40295</strain>
    </source>
</reference>
<accession>A0A0D1XQL8</accession>
<keyword evidence="2" id="KW-1133">Transmembrane helix</keyword>
<keyword evidence="4" id="KW-1185">Reference proteome</keyword>
<proteinExistence type="predicted"/>
<dbReference type="OrthoDB" id="4838853at2759"/>
<dbReference type="OMA" id="LYFGMWY"/>
<feature type="transmembrane region" description="Helical" evidence="2">
    <location>
        <begin position="159"/>
        <end position="180"/>
    </location>
</feature>
<feature type="region of interest" description="Disordered" evidence="1">
    <location>
        <begin position="91"/>
        <end position="112"/>
    </location>
</feature>
<evidence type="ECO:0000256" key="1">
    <source>
        <dbReference type="SAM" id="MobiDB-lite"/>
    </source>
</evidence>
<dbReference type="STRING" id="212818.A0A0D1XQL8"/>
<dbReference type="EMBL" id="KN847524">
    <property type="protein sequence ID" value="KIV90396.1"/>
    <property type="molecule type" value="Genomic_DNA"/>
</dbReference>
<feature type="transmembrane region" description="Helical" evidence="2">
    <location>
        <begin position="377"/>
        <end position="401"/>
    </location>
</feature>
<name>A0A0D1XQL8_EXOME</name>
<dbReference type="GeneID" id="27325551"/>
<dbReference type="PANTHER" id="PTHR42024">
    <property type="entry name" value="AMINO ACID PERMEASE_ SLC12A DOMAIN-CONTAINING PROTEIN"/>
    <property type="match status" value="1"/>
</dbReference>
<organism evidence="3 4">
    <name type="scientific">Exophiala mesophila</name>
    <name type="common">Black yeast-like fungus</name>
    <dbReference type="NCBI Taxonomy" id="212818"/>
    <lineage>
        <taxon>Eukaryota</taxon>
        <taxon>Fungi</taxon>
        <taxon>Dikarya</taxon>
        <taxon>Ascomycota</taxon>
        <taxon>Pezizomycotina</taxon>
        <taxon>Eurotiomycetes</taxon>
        <taxon>Chaetothyriomycetidae</taxon>
        <taxon>Chaetothyriales</taxon>
        <taxon>Herpotrichiellaceae</taxon>
        <taxon>Exophiala</taxon>
    </lineage>
</organism>
<dbReference type="Proteomes" id="UP000054302">
    <property type="component" value="Unassembled WGS sequence"/>
</dbReference>
<feature type="transmembrane region" description="Helical" evidence="2">
    <location>
        <begin position="351"/>
        <end position="371"/>
    </location>
</feature>
<keyword evidence="2" id="KW-0472">Membrane</keyword>
<dbReference type="RefSeq" id="XP_016221970.1">
    <property type="nucleotide sequence ID" value="XM_016372638.1"/>
</dbReference>
<feature type="transmembrane region" description="Helical" evidence="2">
    <location>
        <begin position="266"/>
        <end position="288"/>
    </location>
</feature>
<evidence type="ECO:0000256" key="2">
    <source>
        <dbReference type="SAM" id="Phobius"/>
    </source>
</evidence>
<protein>
    <submittedName>
        <fullName evidence="3">Uncharacterized protein</fullName>
    </submittedName>
</protein>
<feature type="transmembrane region" description="Helical" evidence="2">
    <location>
        <begin position="192"/>
        <end position="210"/>
    </location>
</feature>